<keyword evidence="2" id="KW-0547">Nucleotide-binding</keyword>
<gene>
    <name evidence="6" type="ORF">COX44_00630</name>
</gene>
<dbReference type="PANTHER" id="PTHR42918">
    <property type="entry name" value="LYSYL-TRNA SYNTHETASE"/>
    <property type="match status" value="1"/>
</dbReference>
<dbReference type="InterPro" id="IPR045864">
    <property type="entry name" value="aa-tRNA-synth_II/BPL/LPL"/>
</dbReference>
<proteinExistence type="predicted"/>
<dbReference type="Gene3D" id="3.30.930.10">
    <property type="entry name" value="Bira Bifunctional Protein, Domain 2"/>
    <property type="match status" value="2"/>
</dbReference>
<dbReference type="AlphaFoldDB" id="A0A2G9YDJ7"/>
<dbReference type="SUPFAM" id="SSF50249">
    <property type="entry name" value="Nucleic acid-binding proteins"/>
    <property type="match status" value="1"/>
</dbReference>
<evidence type="ECO:0000313" key="7">
    <source>
        <dbReference type="Proteomes" id="UP000231480"/>
    </source>
</evidence>
<accession>A0A2G9YDJ7</accession>
<dbReference type="CDD" id="cd04322">
    <property type="entry name" value="LysRS_N"/>
    <property type="match status" value="1"/>
</dbReference>
<sequence length="399" mass="47161">MIREFRLKKLKKIQEPYPAKTTMPYYGRIRSIRQHGGSIFAHIDKQQIYLKKDILGKKFEEFKNIFDIGDIIEVKGKTFKTRTGENTIEVRGFNMLAKSIRPLPEKWYGLKDKEIRFRKRYLDLLMNEEAIKIFEKRSEIIRKIRAFLDKNNFIEVETPILQTIPGGTLAKPFKTHLNALDLDLYLRIAPELYLKRLLVGGFERVYEIGRCFRNEGMDKNHNPDFTMLEFYVSYWDFEKLMDFTEKLMQEFGFPEKWTRAEYSKIVRNSEKEAFQKIKKPTFVWGHPLEISPLAKKIDSKRAARFQGIINGIEIINAYSELNNPIEQKERFKEQETMRKKGDQEAHRMDKDFIEALEYGMPPAAGFGMGIDRLTMLLTNAKTLREVILFPTMRPKKLTK</sequence>
<keyword evidence="4" id="KW-0030">Aminoacyl-tRNA synthetase</keyword>
<dbReference type="InterPro" id="IPR006195">
    <property type="entry name" value="aa-tRNA-synth_II"/>
</dbReference>
<dbReference type="PANTHER" id="PTHR42918:SF15">
    <property type="entry name" value="LYSINE--TRNA LIGASE, CHLOROPLASTIC_MITOCHONDRIAL"/>
    <property type="match status" value="1"/>
</dbReference>
<dbReference type="Gene3D" id="2.40.50.140">
    <property type="entry name" value="Nucleic acid-binding proteins"/>
    <property type="match status" value="1"/>
</dbReference>
<evidence type="ECO:0000256" key="3">
    <source>
        <dbReference type="ARBA" id="ARBA00022840"/>
    </source>
</evidence>
<comment type="caution">
    <text evidence="6">The sequence shown here is derived from an EMBL/GenBank/DDBJ whole genome shotgun (WGS) entry which is preliminary data.</text>
</comment>
<dbReference type="SUPFAM" id="SSF55681">
    <property type="entry name" value="Class II aaRS and biotin synthetases"/>
    <property type="match status" value="1"/>
</dbReference>
<keyword evidence="3" id="KW-0067">ATP-binding</keyword>
<organism evidence="6 7">
    <name type="scientific">Candidatus Portnoybacteria bacterium CG23_combo_of_CG06-09_8_20_14_all_37_13</name>
    <dbReference type="NCBI Taxonomy" id="1974819"/>
    <lineage>
        <taxon>Bacteria</taxon>
        <taxon>Candidatus Portnoyibacteriota</taxon>
    </lineage>
</organism>
<evidence type="ECO:0000256" key="1">
    <source>
        <dbReference type="ARBA" id="ARBA00022598"/>
    </source>
</evidence>
<dbReference type="PRINTS" id="PR00982">
    <property type="entry name" value="TRNASYNTHLYS"/>
</dbReference>
<name>A0A2G9YDJ7_9BACT</name>
<dbReference type="InterPro" id="IPR044136">
    <property type="entry name" value="Lys-tRNA-ligase_II_N"/>
</dbReference>
<dbReference type="GO" id="GO:0006430">
    <property type="term" value="P:lysyl-tRNA aminoacylation"/>
    <property type="evidence" value="ECO:0007669"/>
    <property type="project" value="InterPro"/>
</dbReference>
<dbReference type="InterPro" id="IPR012340">
    <property type="entry name" value="NA-bd_OB-fold"/>
</dbReference>
<dbReference type="PROSITE" id="PS50862">
    <property type="entry name" value="AA_TRNA_LIGASE_II"/>
    <property type="match status" value="1"/>
</dbReference>
<keyword evidence="1 6" id="KW-0436">Ligase</keyword>
<evidence type="ECO:0000259" key="5">
    <source>
        <dbReference type="PROSITE" id="PS50862"/>
    </source>
</evidence>
<dbReference type="Proteomes" id="UP000231480">
    <property type="component" value="Unassembled WGS sequence"/>
</dbReference>
<protein>
    <submittedName>
        <fullName evidence="6">Lysine--tRNA ligase</fullName>
    </submittedName>
</protein>
<dbReference type="EMBL" id="PCRH01000016">
    <property type="protein sequence ID" value="PIP17305.1"/>
    <property type="molecule type" value="Genomic_DNA"/>
</dbReference>
<evidence type="ECO:0000256" key="2">
    <source>
        <dbReference type="ARBA" id="ARBA00022741"/>
    </source>
</evidence>
<feature type="domain" description="Aminoacyl-transfer RNA synthetases class-II family profile" evidence="5">
    <location>
        <begin position="137"/>
        <end position="394"/>
    </location>
</feature>
<evidence type="ECO:0000313" key="6">
    <source>
        <dbReference type="EMBL" id="PIP17305.1"/>
    </source>
</evidence>
<dbReference type="GO" id="GO:0004824">
    <property type="term" value="F:lysine-tRNA ligase activity"/>
    <property type="evidence" value="ECO:0007669"/>
    <property type="project" value="InterPro"/>
</dbReference>
<evidence type="ECO:0000256" key="4">
    <source>
        <dbReference type="ARBA" id="ARBA00023146"/>
    </source>
</evidence>
<dbReference type="GO" id="GO:0000049">
    <property type="term" value="F:tRNA binding"/>
    <property type="evidence" value="ECO:0007669"/>
    <property type="project" value="TreeGrafter"/>
</dbReference>
<dbReference type="InterPro" id="IPR018149">
    <property type="entry name" value="Lys-tRNA-synth_II_C"/>
</dbReference>
<dbReference type="GO" id="GO:0005829">
    <property type="term" value="C:cytosol"/>
    <property type="evidence" value="ECO:0007669"/>
    <property type="project" value="TreeGrafter"/>
</dbReference>
<dbReference type="Pfam" id="PF00152">
    <property type="entry name" value="tRNA-synt_2"/>
    <property type="match status" value="1"/>
</dbReference>
<reference evidence="6 7" key="1">
    <citation type="submission" date="2017-09" db="EMBL/GenBank/DDBJ databases">
        <title>Depth-based differentiation of microbial function through sediment-hosted aquifers and enrichment of novel symbionts in the deep terrestrial subsurface.</title>
        <authorList>
            <person name="Probst A.J."/>
            <person name="Ladd B."/>
            <person name="Jarett J.K."/>
            <person name="Geller-Mcgrath D.E."/>
            <person name="Sieber C.M."/>
            <person name="Emerson J.B."/>
            <person name="Anantharaman K."/>
            <person name="Thomas B.C."/>
            <person name="Malmstrom R."/>
            <person name="Stieglmeier M."/>
            <person name="Klingl A."/>
            <person name="Woyke T."/>
            <person name="Ryan C.M."/>
            <person name="Banfield J.F."/>
        </authorList>
    </citation>
    <scope>NUCLEOTIDE SEQUENCE [LARGE SCALE GENOMIC DNA]</scope>
    <source>
        <strain evidence="6">CG23_combo_of_CG06-09_8_20_14_all_37_13</strain>
    </source>
</reference>
<dbReference type="InterPro" id="IPR004364">
    <property type="entry name" value="Aa-tRNA-synt_II"/>
</dbReference>
<dbReference type="GO" id="GO:0005524">
    <property type="term" value="F:ATP binding"/>
    <property type="evidence" value="ECO:0007669"/>
    <property type="project" value="UniProtKB-KW"/>
</dbReference>